<keyword evidence="4" id="KW-1185">Reference proteome</keyword>
<comment type="similarity">
    <text evidence="1">Belongs to the calponin family.</text>
</comment>
<evidence type="ECO:0000313" key="3">
    <source>
        <dbReference type="EMBL" id="UMM13512.1"/>
    </source>
</evidence>
<dbReference type="PANTHER" id="PTHR47385">
    <property type="entry name" value="CALPONIN"/>
    <property type="match status" value="1"/>
</dbReference>
<dbReference type="PANTHER" id="PTHR47385:SF14">
    <property type="entry name" value="TRANSGELIN"/>
    <property type="match status" value="1"/>
</dbReference>
<dbReference type="Proteomes" id="UP000829354">
    <property type="component" value="Chromosome I"/>
</dbReference>
<dbReference type="InterPro" id="IPR000557">
    <property type="entry name" value="Calponin_repeat"/>
</dbReference>
<sequence length="235" mass="26353">MFNKVFFKPIELQGQFPWSTDWHACDLNRQFALNEFDDIRKKKMSAFASSDRAEKSGIALEAQQKIYEKYDKNLAGEILQWVQDVTGLSFDTQGDADNFVKVFQDGSVLCNLANALKPGSVKKVNTSAMAFKKMENISFFLKFAEEFVQKSELFQTVDLYEGQDPNAVLICLASLARKSEKHFGRSGLGPKEAQGDRREWTEEQLKAGQNVIGLQMGSNKGATASGLNMGNTRHM</sequence>
<dbReference type="InterPro" id="IPR001715">
    <property type="entry name" value="CH_dom"/>
</dbReference>
<dbReference type="Pfam" id="PF00307">
    <property type="entry name" value="CH"/>
    <property type="match status" value="1"/>
</dbReference>
<dbReference type="PRINTS" id="PR00888">
    <property type="entry name" value="SM22CALPONIN"/>
</dbReference>
<evidence type="ECO:0000313" key="4">
    <source>
        <dbReference type="Proteomes" id="UP000829354"/>
    </source>
</evidence>
<reference evidence="3 4" key="1">
    <citation type="submission" date="2022-04" db="EMBL/GenBank/DDBJ databases">
        <title>Chromosome-level reference genomes for two strains of Caenorhabditis briggsae: an improved platform for comparative genomics.</title>
        <authorList>
            <person name="Stevens L."/>
            <person name="Andersen E."/>
        </authorList>
    </citation>
    <scope>NUCLEOTIDE SEQUENCE [LARGE SCALE GENOMIC DNA]</scope>
    <source>
        <strain evidence="3">VX34</strain>
        <tissue evidence="3">Whole-organism</tissue>
    </source>
</reference>
<dbReference type="PROSITE" id="PS50021">
    <property type="entry name" value="CH"/>
    <property type="match status" value="1"/>
</dbReference>
<dbReference type="InterPro" id="IPR036872">
    <property type="entry name" value="CH_dom_sf"/>
</dbReference>
<proteinExistence type="inferred from homology"/>
<protein>
    <recommendedName>
        <fullName evidence="2">Calponin-homology (CH) domain-containing protein</fullName>
    </recommendedName>
</protein>
<dbReference type="Gene3D" id="1.10.418.10">
    <property type="entry name" value="Calponin-like domain"/>
    <property type="match status" value="1"/>
</dbReference>
<dbReference type="SUPFAM" id="SSF47576">
    <property type="entry name" value="Calponin-homology domain, CH-domain"/>
    <property type="match status" value="1"/>
</dbReference>
<gene>
    <name evidence="3" type="ORF">L5515_001742</name>
</gene>
<dbReference type="FunFam" id="1.10.418.10:FF:000075">
    <property type="entry name" value="Transgelin"/>
    <property type="match status" value="1"/>
</dbReference>
<evidence type="ECO:0000256" key="1">
    <source>
        <dbReference type="ARBA" id="ARBA00009631"/>
    </source>
</evidence>
<dbReference type="Pfam" id="PF00402">
    <property type="entry name" value="Calponin"/>
    <property type="match status" value="1"/>
</dbReference>
<feature type="domain" description="Calponin-homology (CH)" evidence="2">
    <location>
        <begin position="72"/>
        <end position="180"/>
    </location>
</feature>
<accession>A0AAE9E3J7</accession>
<dbReference type="AlphaFoldDB" id="A0AAE9E3J7"/>
<name>A0AAE9E3J7_CAEBR</name>
<dbReference type="SMART" id="SM00033">
    <property type="entry name" value="CH"/>
    <property type="match status" value="1"/>
</dbReference>
<evidence type="ECO:0000259" key="2">
    <source>
        <dbReference type="PROSITE" id="PS50021"/>
    </source>
</evidence>
<dbReference type="EMBL" id="CP092620">
    <property type="protein sequence ID" value="UMM13512.1"/>
    <property type="molecule type" value="Genomic_DNA"/>
</dbReference>
<organism evidence="3 4">
    <name type="scientific">Caenorhabditis briggsae</name>
    <dbReference type="NCBI Taxonomy" id="6238"/>
    <lineage>
        <taxon>Eukaryota</taxon>
        <taxon>Metazoa</taxon>
        <taxon>Ecdysozoa</taxon>
        <taxon>Nematoda</taxon>
        <taxon>Chromadorea</taxon>
        <taxon>Rhabditida</taxon>
        <taxon>Rhabditina</taxon>
        <taxon>Rhabditomorpha</taxon>
        <taxon>Rhabditoidea</taxon>
        <taxon>Rhabditidae</taxon>
        <taxon>Peloderinae</taxon>
        <taxon>Caenorhabditis</taxon>
    </lineage>
</organism>
<dbReference type="InterPro" id="IPR003096">
    <property type="entry name" value="SM22_calponin"/>
</dbReference>
<dbReference type="PROSITE" id="PS51122">
    <property type="entry name" value="CALPONIN_2"/>
    <property type="match status" value="1"/>
</dbReference>
<dbReference type="InterPro" id="IPR050606">
    <property type="entry name" value="Calponin-like"/>
</dbReference>